<feature type="transmembrane region" description="Helical" evidence="2">
    <location>
        <begin position="40"/>
        <end position="57"/>
    </location>
</feature>
<feature type="region of interest" description="Disordered" evidence="1">
    <location>
        <begin position="83"/>
        <end position="108"/>
    </location>
</feature>
<comment type="caution">
    <text evidence="3">The sequence shown here is derived from an EMBL/GenBank/DDBJ whole genome shotgun (WGS) entry which is preliminary data.</text>
</comment>
<keyword evidence="2" id="KW-0812">Transmembrane</keyword>
<evidence type="ECO:0000256" key="2">
    <source>
        <dbReference type="SAM" id="Phobius"/>
    </source>
</evidence>
<dbReference type="InterPro" id="IPR007251">
    <property type="entry name" value="Iron_permease_Fet4"/>
</dbReference>
<evidence type="ECO:0000256" key="1">
    <source>
        <dbReference type="SAM" id="MobiDB-lite"/>
    </source>
</evidence>
<dbReference type="AlphaFoldDB" id="A0A2T1HWB7"/>
<dbReference type="RefSeq" id="WP_106335827.1">
    <property type="nucleotide sequence ID" value="NZ_PVZS01000005.1"/>
</dbReference>
<feature type="compositionally biased region" description="Basic and acidic residues" evidence="1">
    <location>
        <begin position="98"/>
        <end position="108"/>
    </location>
</feature>
<dbReference type="Pfam" id="PF04120">
    <property type="entry name" value="Iron_permease"/>
    <property type="match status" value="1"/>
</dbReference>
<gene>
    <name evidence="3" type="ORF">SLNSH_06325</name>
</gene>
<dbReference type="GO" id="GO:0055085">
    <property type="term" value="P:transmembrane transport"/>
    <property type="evidence" value="ECO:0007669"/>
    <property type="project" value="InterPro"/>
</dbReference>
<dbReference type="EMBL" id="PVZS01000005">
    <property type="protein sequence ID" value="PSC05987.1"/>
    <property type="molecule type" value="Genomic_DNA"/>
</dbReference>
<keyword evidence="2" id="KW-0472">Membrane</keyword>
<evidence type="ECO:0000313" key="3">
    <source>
        <dbReference type="EMBL" id="PSC05987.1"/>
    </source>
</evidence>
<sequence>MTSPRSLMTRAGTWLARPGAFALFAAYVAAWLIFSRESLFEWHAIATAATWAMTLFIQRSEHRDTQAIHAKLDEILRARGEMNSQLTHVDDQEPEEIEQLREKTRSAE</sequence>
<keyword evidence="2" id="KW-1133">Transmembrane helix</keyword>
<protein>
    <recommendedName>
        <fullName evidence="5">Low affinity iron permease family protein</fullName>
    </recommendedName>
</protein>
<evidence type="ECO:0000313" key="4">
    <source>
        <dbReference type="Proteomes" id="UP000239772"/>
    </source>
</evidence>
<accession>A0A2T1HWB7</accession>
<dbReference type="Proteomes" id="UP000239772">
    <property type="component" value="Unassembled WGS sequence"/>
</dbReference>
<name>A0A2T1HWB7_9HYPH</name>
<evidence type="ECO:0008006" key="5">
    <source>
        <dbReference type="Google" id="ProtNLM"/>
    </source>
</evidence>
<dbReference type="OrthoDB" id="9811730at2"/>
<proteinExistence type="predicted"/>
<keyword evidence="4" id="KW-1185">Reference proteome</keyword>
<feature type="transmembrane region" description="Helical" evidence="2">
    <location>
        <begin position="12"/>
        <end position="34"/>
    </location>
</feature>
<organism evidence="3 4">
    <name type="scientific">Alsobacter soli</name>
    <dbReference type="NCBI Taxonomy" id="2109933"/>
    <lineage>
        <taxon>Bacteria</taxon>
        <taxon>Pseudomonadati</taxon>
        <taxon>Pseudomonadota</taxon>
        <taxon>Alphaproteobacteria</taxon>
        <taxon>Hyphomicrobiales</taxon>
        <taxon>Alsobacteraceae</taxon>
        <taxon>Alsobacter</taxon>
    </lineage>
</organism>
<reference evidence="4" key="1">
    <citation type="submission" date="2018-03" db="EMBL/GenBank/DDBJ databases">
        <authorList>
            <person name="Sun L."/>
            <person name="Liu H."/>
            <person name="Chen W."/>
            <person name="Huang K."/>
            <person name="Liu W."/>
            <person name="Gao X."/>
        </authorList>
    </citation>
    <scope>NUCLEOTIDE SEQUENCE [LARGE SCALE GENOMIC DNA]</scope>
    <source>
        <strain evidence="4">SH9</strain>
    </source>
</reference>